<dbReference type="Gene3D" id="3.40.190.10">
    <property type="entry name" value="Periplasmic binding protein-like II"/>
    <property type="match status" value="2"/>
</dbReference>
<dbReference type="PANTHER" id="PTHR30061">
    <property type="entry name" value="MALTOSE-BINDING PERIPLASMIC PROTEIN"/>
    <property type="match status" value="1"/>
</dbReference>
<dbReference type="GO" id="GO:0055052">
    <property type="term" value="C:ATP-binding cassette (ABC) transporter complex, substrate-binding subunit-containing"/>
    <property type="evidence" value="ECO:0007669"/>
    <property type="project" value="TreeGrafter"/>
</dbReference>
<dbReference type="Proteomes" id="UP000215316">
    <property type="component" value="Unassembled WGS sequence"/>
</dbReference>
<gene>
    <name evidence="4" type="ORF">B5P24_05275</name>
</gene>
<keyword evidence="5" id="KW-1185">Reference proteome</keyword>
<dbReference type="InterPro" id="IPR006059">
    <property type="entry name" value="SBP"/>
</dbReference>
<sequence length="481" mass="50388">MGPWKHGHADPPAPQMKNMFMQARFNTARACAGPGARTMGSTRARIATPRRHVMADITRRTAIGLGGAFGLTALLAACASGSGGGGGPATADLRVWMMTDSVSQEARDWLKKAFEEQHPGSTLTIELQVWDGIVSKLQTSLASADSTPDIIELGNTQAPTFCAVGALTSLEDMKEELGGASLTQSLVELGSHDGQMYAAPFYAGSRLFFYRKDMFEEAGVAVPTSIEELTAAAAELQAAHAGDPSFSGLYLPGISWQSALAWQFTEGGRLAEQDGDTWKGSLSSPESQKAFQALQEIWKTGSTAGGVTDSEVSEKPWVPFNAGETAMFFGFNWHLANIDQALVDAGNVGYFGFPAAAGGDAGHPFAGGSNVAISGRSKNQDLAKEVMRLIFSQPFQEYFASVGGWVPGNLDYAGALGSDELATLTTEAVRNSVGTPAAQNWALVEGARVIDDFYVAIAAGGDPVALASAADAKLTSLLGSA</sequence>
<dbReference type="PANTHER" id="PTHR30061:SF50">
    <property type="entry name" value="MALTOSE_MALTODEXTRIN-BINDING PERIPLASMIC PROTEIN"/>
    <property type="match status" value="1"/>
</dbReference>
<comment type="similarity">
    <text evidence="1">Belongs to the bacterial solute-binding protein 1 family.</text>
</comment>
<keyword evidence="2" id="KW-0813">Transport</keyword>
<proteinExistence type="inferred from homology"/>
<reference evidence="4" key="1">
    <citation type="submission" date="2017-08" db="EMBL/GenBank/DDBJ databases">
        <title>Genomes of multiple Clavibacter strains from different subspecies.</title>
        <authorList>
            <person name="Yuan X.-K."/>
            <person name="Li X.-S."/>
            <person name="Nie J."/>
            <person name="De Boer S.H."/>
        </authorList>
    </citation>
    <scope>NUCLEOTIDE SEQUENCE [LARGE SCALE GENOMIC DNA]</scope>
    <source>
        <strain evidence="4">ATCC 33566</strain>
    </source>
</reference>
<organism evidence="4 5">
    <name type="scientific">Clavibacter tessellarius</name>
    <dbReference type="NCBI Taxonomy" id="31965"/>
    <lineage>
        <taxon>Bacteria</taxon>
        <taxon>Bacillati</taxon>
        <taxon>Actinomycetota</taxon>
        <taxon>Actinomycetes</taxon>
        <taxon>Micrococcales</taxon>
        <taxon>Microbacteriaceae</taxon>
        <taxon>Clavibacter</taxon>
    </lineage>
</organism>
<evidence type="ECO:0000256" key="1">
    <source>
        <dbReference type="ARBA" id="ARBA00008520"/>
    </source>
</evidence>
<evidence type="ECO:0000313" key="5">
    <source>
        <dbReference type="Proteomes" id="UP000215316"/>
    </source>
</evidence>
<dbReference type="Pfam" id="PF13416">
    <property type="entry name" value="SBP_bac_8"/>
    <property type="match status" value="1"/>
</dbReference>
<dbReference type="SUPFAM" id="SSF53850">
    <property type="entry name" value="Periplasmic binding protein-like II"/>
    <property type="match status" value="1"/>
</dbReference>
<evidence type="ECO:0000313" key="4">
    <source>
        <dbReference type="EMBL" id="OQJ62456.1"/>
    </source>
</evidence>
<dbReference type="GO" id="GO:1901982">
    <property type="term" value="F:maltose binding"/>
    <property type="evidence" value="ECO:0007669"/>
    <property type="project" value="TreeGrafter"/>
</dbReference>
<keyword evidence="3" id="KW-0732">Signal</keyword>
<dbReference type="AlphaFoldDB" id="A0A225CJ77"/>
<evidence type="ECO:0000256" key="3">
    <source>
        <dbReference type="ARBA" id="ARBA00022729"/>
    </source>
</evidence>
<protein>
    <recommendedName>
        <fullName evidence="6">Extracellular solute-binding protein</fullName>
    </recommendedName>
</protein>
<accession>A0A225CJ77</accession>
<dbReference type="EMBL" id="MZMQ01000001">
    <property type="protein sequence ID" value="OQJ62456.1"/>
    <property type="molecule type" value="Genomic_DNA"/>
</dbReference>
<comment type="caution">
    <text evidence="4">The sequence shown here is derived from an EMBL/GenBank/DDBJ whole genome shotgun (WGS) entry which is preliminary data.</text>
</comment>
<dbReference type="GO" id="GO:0042956">
    <property type="term" value="P:maltodextrin transmembrane transport"/>
    <property type="evidence" value="ECO:0007669"/>
    <property type="project" value="TreeGrafter"/>
</dbReference>
<evidence type="ECO:0000256" key="2">
    <source>
        <dbReference type="ARBA" id="ARBA00022448"/>
    </source>
</evidence>
<name>A0A225CJ77_9MICO</name>
<evidence type="ECO:0008006" key="6">
    <source>
        <dbReference type="Google" id="ProtNLM"/>
    </source>
</evidence>
<dbReference type="GO" id="GO:0015768">
    <property type="term" value="P:maltose transport"/>
    <property type="evidence" value="ECO:0007669"/>
    <property type="project" value="TreeGrafter"/>
</dbReference>